<feature type="compositionally biased region" description="Low complexity" evidence="1">
    <location>
        <begin position="18"/>
        <end position="29"/>
    </location>
</feature>
<evidence type="ECO:0000256" key="1">
    <source>
        <dbReference type="SAM" id="MobiDB-lite"/>
    </source>
</evidence>
<accession>A0A6J4VQ74</accession>
<dbReference type="EMBL" id="CADCWL010000212">
    <property type="protein sequence ID" value="CAA9579972.1"/>
    <property type="molecule type" value="Genomic_DNA"/>
</dbReference>
<feature type="compositionally biased region" description="Basic and acidic residues" evidence="1">
    <location>
        <begin position="37"/>
        <end position="55"/>
    </location>
</feature>
<gene>
    <name evidence="2" type="ORF">AVDCRST_MAG19-3825</name>
</gene>
<feature type="non-terminal residue" evidence="2">
    <location>
        <position position="63"/>
    </location>
</feature>
<dbReference type="AlphaFoldDB" id="A0A6J4VQ74"/>
<name>A0A6J4VQ74_9BACT</name>
<protein>
    <submittedName>
        <fullName evidence="2">Uncharacterized protein</fullName>
    </submittedName>
</protein>
<evidence type="ECO:0000313" key="2">
    <source>
        <dbReference type="EMBL" id="CAA9579972.1"/>
    </source>
</evidence>
<feature type="region of interest" description="Disordered" evidence="1">
    <location>
        <begin position="1"/>
        <end position="63"/>
    </location>
</feature>
<organism evidence="2">
    <name type="scientific">uncultured Thermomicrobiales bacterium</name>
    <dbReference type="NCBI Taxonomy" id="1645740"/>
    <lineage>
        <taxon>Bacteria</taxon>
        <taxon>Pseudomonadati</taxon>
        <taxon>Thermomicrobiota</taxon>
        <taxon>Thermomicrobia</taxon>
        <taxon>Thermomicrobiales</taxon>
        <taxon>environmental samples</taxon>
    </lineage>
</organism>
<reference evidence="2" key="1">
    <citation type="submission" date="2020-02" db="EMBL/GenBank/DDBJ databases">
        <authorList>
            <person name="Meier V. D."/>
        </authorList>
    </citation>
    <scope>NUCLEOTIDE SEQUENCE</scope>
    <source>
        <strain evidence="2">AVDCRST_MAG19</strain>
    </source>
</reference>
<sequence>WGSLASSFPTRCRRTDMSGLPLTPPSGSGPCPPAARRGSEVRHAARDRERTDDSLRVPGGGGT</sequence>
<feature type="non-terminal residue" evidence="2">
    <location>
        <position position="1"/>
    </location>
</feature>
<proteinExistence type="predicted"/>